<dbReference type="VEuPathDB" id="FungiDB:MELLADRAFT_110803"/>
<protein>
    <submittedName>
        <fullName evidence="3">Secreted protein</fullName>
    </submittedName>
</protein>
<evidence type="ECO:0000256" key="2">
    <source>
        <dbReference type="SAM" id="SignalP"/>
    </source>
</evidence>
<dbReference type="EMBL" id="GL883136">
    <property type="protein sequence ID" value="EGG01689.1"/>
    <property type="molecule type" value="Genomic_DNA"/>
</dbReference>
<dbReference type="AlphaFoldDB" id="F4S112"/>
<proteinExistence type="predicted"/>
<dbReference type="STRING" id="747676.F4S112"/>
<dbReference type="RefSeq" id="XP_007415034.1">
    <property type="nucleotide sequence ID" value="XM_007414972.1"/>
</dbReference>
<dbReference type="Proteomes" id="UP000001072">
    <property type="component" value="Unassembled WGS sequence"/>
</dbReference>
<evidence type="ECO:0000313" key="3">
    <source>
        <dbReference type="EMBL" id="EGG01689.1"/>
    </source>
</evidence>
<feature type="compositionally biased region" description="Polar residues" evidence="1">
    <location>
        <begin position="67"/>
        <end position="77"/>
    </location>
</feature>
<dbReference type="InParanoid" id="F4S112"/>
<dbReference type="KEGG" id="mlr:MELLADRAFT_110803"/>
<sequence length="211" mass="22015">MRFTLTINFVLLGACLSQYQVQSSLAANGKDAHDGTEPINPPVKKPGGHRARGLSARDDFPILITRADTSNDSNGGTTPPGKPASVGTTGYPNVVEPKACAAILKAMKESEAATKGNGAPPPPVLPKGAQAGMTSTSKPAGATRRSKLTQNPDSHLNRRADPSTQTTTDPNACKDMQAFIKSKSEKMAKGLGPIPTKKEIGPTDMKNSSPQ</sequence>
<dbReference type="GeneID" id="18924196"/>
<accession>F4S112</accession>
<gene>
    <name evidence="3" type="ORF">MELLADRAFT_110803</name>
</gene>
<evidence type="ECO:0000313" key="4">
    <source>
        <dbReference type="Proteomes" id="UP000001072"/>
    </source>
</evidence>
<keyword evidence="2" id="KW-0732">Signal</keyword>
<organism evidence="4">
    <name type="scientific">Melampsora larici-populina (strain 98AG31 / pathotype 3-4-7)</name>
    <name type="common">Poplar leaf rust fungus</name>
    <dbReference type="NCBI Taxonomy" id="747676"/>
    <lineage>
        <taxon>Eukaryota</taxon>
        <taxon>Fungi</taxon>
        <taxon>Dikarya</taxon>
        <taxon>Basidiomycota</taxon>
        <taxon>Pucciniomycotina</taxon>
        <taxon>Pucciniomycetes</taxon>
        <taxon>Pucciniales</taxon>
        <taxon>Melampsoraceae</taxon>
        <taxon>Melampsora</taxon>
    </lineage>
</organism>
<feature type="chain" id="PRO_5003315678" evidence="2">
    <location>
        <begin position="27"/>
        <end position="211"/>
    </location>
</feature>
<reference evidence="4" key="1">
    <citation type="journal article" date="2011" name="Proc. Natl. Acad. Sci. U.S.A.">
        <title>Obligate biotrophy features unraveled by the genomic analysis of rust fungi.</title>
        <authorList>
            <person name="Duplessis S."/>
            <person name="Cuomo C.A."/>
            <person name="Lin Y.-C."/>
            <person name="Aerts A."/>
            <person name="Tisserant E."/>
            <person name="Veneault-Fourrey C."/>
            <person name="Joly D.L."/>
            <person name="Hacquard S."/>
            <person name="Amselem J."/>
            <person name="Cantarel B.L."/>
            <person name="Chiu R."/>
            <person name="Coutinho P.M."/>
            <person name="Feau N."/>
            <person name="Field M."/>
            <person name="Frey P."/>
            <person name="Gelhaye E."/>
            <person name="Goldberg J."/>
            <person name="Grabherr M.G."/>
            <person name="Kodira C.D."/>
            <person name="Kohler A."/>
            <person name="Kuees U."/>
            <person name="Lindquist E.A."/>
            <person name="Lucas S.M."/>
            <person name="Mago R."/>
            <person name="Mauceli E."/>
            <person name="Morin E."/>
            <person name="Murat C."/>
            <person name="Pangilinan J.L."/>
            <person name="Park R."/>
            <person name="Pearson M."/>
            <person name="Quesneville H."/>
            <person name="Rouhier N."/>
            <person name="Sakthikumar S."/>
            <person name="Salamov A.A."/>
            <person name="Schmutz J."/>
            <person name="Selles B."/>
            <person name="Shapiro H."/>
            <person name="Tanguay P."/>
            <person name="Tuskan G.A."/>
            <person name="Henrissat B."/>
            <person name="Van de Peer Y."/>
            <person name="Rouze P."/>
            <person name="Ellis J.G."/>
            <person name="Dodds P.N."/>
            <person name="Schein J.E."/>
            <person name="Zhong S."/>
            <person name="Hamelin R.C."/>
            <person name="Grigoriev I.V."/>
            <person name="Szabo L.J."/>
            <person name="Martin F."/>
        </authorList>
    </citation>
    <scope>NUCLEOTIDE SEQUENCE [LARGE SCALE GENOMIC DNA]</scope>
    <source>
        <strain evidence="4">98AG31 / pathotype 3-4-7</strain>
    </source>
</reference>
<dbReference type="HOGENOM" id="CLU_1215014_0_0_1"/>
<name>F4S112_MELLP</name>
<feature type="region of interest" description="Disordered" evidence="1">
    <location>
        <begin position="28"/>
        <end position="54"/>
    </location>
</feature>
<feature type="region of interest" description="Disordered" evidence="1">
    <location>
        <begin position="111"/>
        <end position="211"/>
    </location>
</feature>
<feature type="signal peptide" evidence="2">
    <location>
        <begin position="1"/>
        <end position="26"/>
    </location>
</feature>
<feature type="region of interest" description="Disordered" evidence="1">
    <location>
        <begin position="66"/>
        <end position="90"/>
    </location>
</feature>
<keyword evidence="4" id="KW-1185">Reference proteome</keyword>
<dbReference type="PROSITE" id="PS51257">
    <property type="entry name" value="PROKAR_LIPOPROTEIN"/>
    <property type="match status" value="1"/>
</dbReference>
<evidence type="ECO:0000256" key="1">
    <source>
        <dbReference type="SAM" id="MobiDB-lite"/>
    </source>
</evidence>